<dbReference type="AlphaFoldDB" id="D2VQM5"/>
<gene>
    <name evidence="2" type="ORF">NAEGRDRAFT_71279</name>
</gene>
<dbReference type="RefSeq" id="XP_002673717.1">
    <property type="nucleotide sequence ID" value="XM_002673671.1"/>
</dbReference>
<protein>
    <submittedName>
        <fullName evidence="2">Predicted protein</fullName>
    </submittedName>
</protein>
<sequence length="351" mass="40966">MKLLKSVIVRDADDDESCFMNDVNLENYALYLQYLLPLASKSECSASSSEENEDFYNIVDWLFAFNILKEVTIGSVLNCYGQYLIGIQKPYQLFDIIARNRHSFDSSIVDLTLCEDILVECSNLTRDLDQWRLIYRYRKEWLVELLEKYDGEDSALIDLAAQICFELIKSYAMSVDDSKQCYLFSEPQETGSNENNQQNIRKYVERIMNYSIYRTTRGIQIALENLLEEIGQEELMIGLPSSSSNSVNKSESVFNTTERQNSVQYNQQQPRNYNTTEEVEDHLTLISMIEQQREDIEQCKQENKFLEFQLSQQQELVMSLMQTIKTLINKTNENNAEIKELKQAIQKLTDQ</sequence>
<feature type="coiled-coil region" evidence="1">
    <location>
        <begin position="289"/>
        <end position="351"/>
    </location>
</feature>
<keyword evidence="1" id="KW-0175">Coiled coil</keyword>
<evidence type="ECO:0000313" key="2">
    <source>
        <dbReference type="EMBL" id="EFC40973.1"/>
    </source>
</evidence>
<proteinExistence type="predicted"/>
<dbReference type="EMBL" id="GG738889">
    <property type="protein sequence ID" value="EFC40973.1"/>
    <property type="molecule type" value="Genomic_DNA"/>
</dbReference>
<dbReference type="OrthoDB" id="10389551at2759"/>
<evidence type="ECO:0000313" key="3">
    <source>
        <dbReference type="Proteomes" id="UP000006671"/>
    </source>
</evidence>
<evidence type="ECO:0000256" key="1">
    <source>
        <dbReference type="SAM" id="Coils"/>
    </source>
</evidence>
<dbReference type="KEGG" id="ngr:NAEGRDRAFT_71279"/>
<dbReference type="GeneID" id="8855913"/>
<dbReference type="Proteomes" id="UP000006671">
    <property type="component" value="Unassembled WGS sequence"/>
</dbReference>
<reference evidence="2 3" key="1">
    <citation type="journal article" date="2010" name="Cell">
        <title>The genome of Naegleria gruberi illuminates early eukaryotic versatility.</title>
        <authorList>
            <person name="Fritz-Laylin L.K."/>
            <person name="Prochnik S.E."/>
            <person name="Ginger M.L."/>
            <person name="Dacks J.B."/>
            <person name="Carpenter M.L."/>
            <person name="Field M.C."/>
            <person name="Kuo A."/>
            <person name="Paredez A."/>
            <person name="Chapman J."/>
            <person name="Pham J."/>
            <person name="Shu S."/>
            <person name="Neupane R."/>
            <person name="Cipriano M."/>
            <person name="Mancuso J."/>
            <person name="Tu H."/>
            <person name="Salamov A."/>
            <person name="Lindquist E."/>
            <person name="Shapiro H."/>
            <person name="Lucas S."/>
            <person name="Grigoriev I.V."/>
            <person name="Cande W.Z."/>
            <person name="Fulton C."/>
            <person name="Rokhsar D.S."/>
            <person name="Dawson S.C."/>
        </authorList>
    </citation>
    <scope>NUCLEOTIDE SEQUENCE [LARGE SCALE GENOMIC DNA]</scope>
    <source>
        <strain evidence="2 3">NEG-M</strain>
    </source>
</reference>
<organism evidence="3">
    <name type="scientific">Naegleria gruberi</name>
    <name type="common">Amoeba</name>
    <dbReference type="NCBI Taxonomy" id="5762"/>
    <lineage>
        <taxon>Eukaryota</taxon>
        <taxon>Discoba</taxon>
        <taxon>Heterolobosea</taxon>
        <taxon>Tetramitia</taxon>
        <taxon>Eutetramitia</taxon>
        <taxon>Vahlkampfiidae</taxon>
        <taxon>Naegleria</taxon>
    </lineage>
</organism>
<accession>D2VQM5</accession>
<dbReference type="InParanoid" id="D2VQM5"/>
<dbReference type="VEuPathDB" id="AmoebaDB:NAEGRDRAFT_71279"/>
<keyword evidence="3" id="KW-1185">Reference proteome</keyword>
<name>D2VQM5_NAEGR</name>